<protein>
    <recommendedName>
        <fullName evidence="2">small monomeric GTPase</fullName>
        <ecNumber evidence="2">3.6.5.2</ecNumber>
    </recommendedName>
</protein>
<evidence type="ECO:0000313" key="13">
    <source>
        <dbReference type="Proteomes" id="UP000738325"/>
    </source>
</evidence>
<comment type="subcellular location">
    <subcellularLocation>
        <location evidence="1">Cell membrane</location>
        <topology evidence="1">Lipid-anchor</topology>
    </subcellularLocation>
    <subcellularLocation>
        <location evidence="11">Endomembrane system</location>
        <topology evidence="11">Lipid-anchor</topology>
        <orientation evidence="11">Cytoplasmic side</orientation>
    </subcellularLocation>
</comment>
<sequence>MGKKAKQDLPLHKVIMVGSGGVGKSALTLQYMYGDFVEEYDPTKADSYRKKVTLDGYDCQIDILDTAGQEEYAAIRDNYYRSGEGFICVFSLCEYESFMHTQEFKDQISRVLDDDKIPFILVGNKADLTQLRKVKHDEAEERAAEWNCPYYETSAKTRHNVDEVYTVLMRKIQQRKESAKDRERKGKKGKCLIL</sequence>
<dbReference type="SUPFAM" id="SSF52540">
    <property type="entry name" value="P-loop containing nucleoside triphosphate hydrolases"/>
    <property type="match status" value="1"/>
</dbReference>
<keyword evidence="9" id="KW-0449">Lipoprotein</keyword>
<dbReference type="PROSITE" id="PS51421">
    <property type="entry name" value="RAS"/>
    <property type="match status" value="1"/>
</dbReference>
<dbReference type="CDD" id="cd04139">
    <property type="entry name" value="RalA_RalB"/>
    <property type="match status" value="1"/>
</dbReference>
<dbReference type="InterPro" id="IPR005225">
    <property type="entry name" value="Small_GTP-bd"/>
</dbReference>
<dbReference type="GO" id="GO:0003925">
    <property type="term" value="F:G protein activity"/>
    <property type="evidence" value="ECO:0007669"/>
    <property type="project" value="UniProtKB-EC"/>
</dbReference>
<evidence type="ECO:0000256" key="1">
    <source>
        <dbReference type="ARBA" id="ARBA00004193"/>
    </source>
</evidence>
<keyword evidence="13" id="KW-1185">Reference proteome</keyword>
<comment type="caution">
    <text evidence="12">The sequence shown here is derived from an EMBL/GenBank/DDBJ whole genome shotgun (WGS) entry which is preliminary data.</text>
</comment>
<dbReference type="SMART" id="SM00175">
    <property type="entry name" value="RAB"/>
    <property type="match status" value="1"/>
</dbReference>
<dbReference type="PROSITE" id="PS51420">
    <property type="entry name" value="RHO"/>
    <property type="match status" value="1"/>
</dbReference>
<dbReference type="SMART" id="SM00173">
    <property type="entry name" value="RAS"/>
    <property type="match status" value="1"/>
</dbReference>
<keyword evidence="4" id="KW-0488">Methylation</keyword>
<dbReference type="Pfam" id="PF00071">
    <property type="entry name" value="Ras"/>
    <property type="match status" value="1"/>
</dbReference>
<evidence type="ECO:0000256" key="4">
    <source>
        <dbReference type="ARBA" id="ARBA00022481"/>
    </source>
</evidence>
<dbReference type="SMART" id="SM00174">
    <property type="entry name" value="RHO"/>
    <property type="match status" value="1"/>
</dbReference>
<dbReference type="NCBIfam" id="TIGR00231">
    <property type="entry name" value="small_GTP"/>
    <property type="match status" value="1"/>
</dbReference>
<keyword evidence="8" id="KW-0472">Membrane</keyword>
<dbReference type="Proteomes" id="UP000738325">
    <property type="component" value="Unassembled WGS sequence"/>
</dbReference>
<dbReference type="Gene3D" id="3.40.50.300">
    <property type="entry name" value="P-loop containing nucleotide triphosphate hydrolases"/>
    <property type="match status" value="1"/>
</dbReference>
<evidence type="ECO:0000256" key="2">
    <source>
        <dbReference type="ARBA" id="ARBA00011984"/>
    </source>
</evidence>
<dbReference type="FunFam" id="3.40.50.300:FF:000203">
    <property type="entry name" value="Putative ras-related protein ral-a"/>
    <property type="match status" value="1"/>
</dbReference>
<dbReference type="GO" id="GO:0012505">
    <property type="term" value="C:endomembrane system"/>
    <property type="evidence" value="ECO:0007669"/>
    <property type="project" value="UniProtKB-SubCell"/>
</dbReference>
<dbReference type="InterPro" id="IPR027417">
    <property type="entry name" value="P-loop_NTPase"/>
</dbReference>
<dbReference type="OrthoDB" id="5976022at2759"/>
<evidence type="ECO:0000256" key="5">
    <source>
        <dbReference type="ARBA" id="ARBA00022741"/>
    </source>
</evidence>
<dbReference type="PANTHER" id="PTHR24070">
    <property type="entry name" value="RAS, DI-RAS, AND RHEB FAMILY MEMBERS OF SMALL GTPASE SUPERFAMILY"/>
    <property type="match status" value="1"/>
</dbReference>
<dbReference type="GO" id="GO:0007165">
    <property type="term" value="P:signal transduction"/>
    <property type="evidence" value="ECO:0007669"/>
    <property type="project" value="InterPro"/>
</dbReference>
<evidence type="ECO:0000256" key="11">
    <source>
        <dbReference type="ARBA" id="ARBA00046278"/>
    </source>
</evidence>
<dbReference type="InterPro" id="IPR001806">
    <property type="entry name" value="Small_GTPase"/>
</dbReference>
<evidence type="ECO:0000256" key="3">
    <source>
        <dbReference type="ARBA" id="ARBA00022475"/>
    </source>
</evidence>
<evidence type="ECO:0000256" key="6">
    <source>
        <dbReference type="ARBA" id="ARBA00022801"/>
    </source>
</evidence>
<dbReference type="GO" id="GO:0005886">
    <property type="term" value="C:plasma membrane"/>
    <property type="evidence" value="ECO:0007669"/>
    <property type="project" value="UniProtKB-SubCell"/>
</dbReference>
<dbReference type="EMBL" id="JAAAIP010000059">
    <property type="protein sequence ID" value="KAG0327299.1"/>
    <property type="molecule type" value="Genomic_DNA"/>
</dbReference>
<keyword evidence="3" id="KW-1003">Cell membrane</keyword>
<gene>
    <name evidence="12" type="ORF">BGZ99_007894</name>
</gene>
<dbReference type="GO" id="GO:0005525">
    <property type="term" value="F:GTP binding"/>
    <property type="evidence" value="ECO:0007669"/>
    <property type="project" value="UniProtKB-KW"/>
</dbReference>
<evidence type="ECO:0000256" key="10">
    <source>
        <dbReference type="ARBA" id="ARBA00023289"/>
    </source>
</evidence>
<keyword evidence="6" id="KW-0378">Hydrolase</keyword>
<reference evidence="12" key="1">
    <citation type="journal article" date="2020" name="Fungal Divers.">
        <title>Resolving the Mortierellaceae phylogeny through synthesis of multi-gene phylogenetics and phylogenomics.</title>
        <authorList>
            <person name="Vandepol N."/>
            <person name="Liber J."/>
            <person name="Desiro A."/>
            <person name="Na H."/>
            <person name="Kennedy M."/>
            <person name="Barry K."/>
            <person name="Grigoriev I.V."/>
            <person name="Miller A.N."/>
            <person name="O'Donnell K."/>
            <person name="Stajich J.E."/>
            <person name="Bonito G."/>
        </authorList>
    </citation>
    <scope>NUCLEOTIDE SEQUENCE</scope>
    <source>
        <strain evidence="12">REB-010B</strain>
    </source>
</reference>
<name>A0A9P6RRQ1_9FUNG</name>
<evidence type="ECO:0000256" key="9">
    <source>
        <dbReference type="ARBA" id="ARBA00023288"/>
    </source>
</evidence>
<keyword evidence="5" id="KW-0547">Nucleotide-binding</keyword>
<dbReference type="PRINTS" id="PR00449">
    <property type="entry name" value="RASTRNSFRMNG"/>
</dbReference>
<evidence type="ECO:0000313" key="12">
    <source>
        <dbReference type="EMBL" id="KAG0327299.1"/>
    </source>
</evidence>
<organism evidence="12 13">
    <name type="scientific">Dissophora globulifera</name>
    <dbReference type="NCBI Taxonomy" id="979702"/>
    <lineage>
        <taxon>Eukaryota</taxon>
        <taxon>Fungi</taxon>
        <taxon>Fungi incertae sedis</taxon>
        <taxon>Mucoromycota</taxon>
        <taxon>Mortierellomycotina</taxon>
        <taxon>Mortierellomycetes</taxon>
        <taxon>Mortierellales</taxon>
        <taxon>Mortierellaceae</taxon>
        <taxon>Dissophora</taxon>
    </lineage>
</organism>
<proteinExistence type="predicted"/>
<evidence type="ECO:0000256" key="7">
    <source>
        <dbReference type="ARBA" id="ARBA00023134"/>
    </source>
</evidence>
<dbReference type="PROSITE" id="PS51419">
    <property type="entry name" value="RAB"/>
    <property type="match status" value="1"/>
</dbReference>
<dbReference type="AlphaFoldDB" id="A0A9P6RRQ1"/>
<dbReference type="EC" id="3.6.5.2" evidence="2"/>
<keyword evidence="7" id="KW-0342">GTP-binding</keyword>
<keyword evidence="10" id="KW-0636">Prenylation</keyword>
<dbReference type="InterPro" id="IPR020849">
    <property type="entry name" value="Small_GTPase_Ras-type"/>
</dbReference>
<evidence type="ECO:0000256" key="8">
    <source>
        <dbReference type="ARBA" id="ARBA00023136"/>
    </source>
</evidence>
<dbReference type="SMART" id="SM00176">
    <property type="entry name" value="RAN"/>
    <property type="match status" value="1"/>
</dbReference>
<accession>A0A9P6RRQ1</accession>